<sequence length="498" mass="57977">MVTFVVGELFSSFNDLAQKLSEYSEQNFCHFYIKDSKKLSPDEVINPHLIYRHIVFSCIYGGQKPRFRGSGTRSVSSIRHGCPANVYLRVTKDREHLQVRTFVETHNHDLSEELYRAAAQDKKLPEDLKTEVEELLLLGADKDRLCDYIRYVSKKNLDKKNLFNIYDTAIKQEREISRERALMLIQKVYAVETEEEAEQILQQLLSTDKPTRRSRKQEQVEYLENFEVAFVNEGDSSQEEVIEETIEDLTVDQRIERLMSTISGDGETGDHIVIVQDGEHIQVIDAGDTSVEGYLTSEVPEAEKEIQADAVLVKEESTEEENTAEVKQVKEENPRFLTLKELSKSFQNRKRKIVKSPQVKKKFIPSNFVQNNTENAVIYSEPVNKNRIYPTGYEETEEEKVDRDDYTRCKIENARAEHDKLITETEMLKLKRNKIVKDISKLDAEKSKLFLEIELIKEKKKSLNMKIMCLENEFQTRELQNEKLRLEIAKLKFELNGN</sequence>
<reference evidence="3" key="1">
    <citation type="journal article" date="2024" name="Gigascience">
        <title>Chromosome-level genome of the poultry shaft louse Menopon gallinae provides insight into the host-switching and adaptive evolution of parasitic lice.</title>
        <authorList>
            <person name="Xu Y."/>
            <person name="Ma L."/>
            <person name="Liu S."/>
            <person name="Liang Y."/>
            <person name="Liu Q."/>
            <person name="He Z."/>
            <person name="Tian L."/>
            <person name="Duan Y."/>
            <person name="Cai W."/>
            <person name="Li H."/>
            <person name="Song F."/>
        </authorList>
    </citation>
    <scope>NUCLEOTIDE SEQUENCE</scope>
    <source>
        <strain evidence="3">Cailab_2023a</strain>
    </source>
</reference>
<dbReference type="PANTHER" id="PTHR31569:SF4">
    <property type="entry name" value="SWIM-TYPE DOMAIN-CONTAINING PROTEIN"/>
    <property type="match status" value="1"/>
</dbReference>
<dbReference type="PANTHER" id="PTHR31569">
    <property type="entry name" value="SWIM-TYPE DOMAIN-CONTAINING PROTEIN"/>
    <property type="match status" value="1"/>
</dbReference>
<dbReference type="AlphaFoldDB" id="A0AAW2I2N4"/>
<feature type="domain" description="ZSWIM3 N-terminal" evidence="2">
    <location>
        <begin position="6"/>
        <end position="108"/>
    </location>
</feature>
<accession>A0AAW2I2N4</accession>
<name>A0AAW2I2N4_9NEOP</name>
<evidence type="ECO:0000259" key="2">
    <source>
        <dbReference type="Pfam" id="PF21599"/>
    </source>
</evidence>
<dbReference type="InterPro" id="IPR048325">
    <property type="entry name" value="ZSWIM3_N"/>
</dbReference>
<comment type="caution">
    <text evidence="3">The sequence shown here is derived from an EMBL/GenBank/DDBJ whole genome shotgun (WGS) entry which is preliminary data.</text>
</comment>
<dbReference type="EMBL" id="JARGDH010000002">
    <property type="protein sequence ID" value="KAL0276301.1"/>
    <property type="molecule type" value="Genomic_DNA"/>
</dbReference>
<feature type="coiled-coil region" evidence="1">
    <location>
        <begin position="411"/>
        <end position="492"/>
    </location>
</feature>
<proteinExistence type="predicted"/>
<gene>
    <name evidence="3" type="ORF">PYX00_003899</name>
</gene>
<protein>
    <recommendedName>
        <fullName evidence="2">ZSWIM3 N-terminal domain-containing protein</fullName>
    </recommendedName>
</protein>
<dbReference type="Pfam" id="PF21599">
    <property type="entry name" value="ZSWIM3_N"/>
    <property type="match status" value="1"/>
</dbReference>
<evidence type="ECO:0000313" key="3">
    <source>
        <dbReference type="EMBL" id="KAL0276301.1"/>
    </source>
</evidence>
<keyword evidence="1" id="KW-0175">Coiled coil</keyword>
<dbReference type="InterPro" id="IPR052579">
    <property type="entry name" value="Zinc_finger_SWIM"/>
</dbReference>
<evidence type="ECO:0000256" key="1">
    <source>
        <dbReference type="SAM" id="Coils"/>
    </source>
</evidence>
<organism evidence="3">
    <name type="scientific">Menopon gallinae</name>
    <name type="common">poultry shaft louse</name>
    <dbReference type="NCBI Taxonomy" id="328185"/>
    <lineage>
        <taxon>Eukaryota</taxon>
        <taxon>Metazoa</taxon>
        <taxon>Ecdysozoa</taxon>
        <taxon>Arthropoda</taxon>
        <taxon>Hexapoda</taxon>
        <taxon>Insecta</taxon>
        <taxon>Pterygota</taxon>
        <taxon>Neoptera</taxon>
        <taxon>Paraneoptera</taxon>
        <taxon>Psocodea</taxon>
        <taxon>Troctomorpha</taxon>
        <taxon>Phthiraptera</taxon>
        <taxon>Amblycera</taxon>
        <taxon>Menoponidae</taxon>
        <taxon>Menopon</taxon>
    </lineage>
</organism>